<dbReference type="PANTHER" id="PTHR24355">
    <property type="entry name" value="G PROTEIN-COUPLED RECEPTOR KINASE/RIBOSOMAL PROTEIN S6 KINASE"/>
    <property type="match status" value="1"/>
</dbReference>
<dbReference type="PROSITE" id="PS50003">
    <property type="entry name" value="PH_DOMAIN"/>
    <property type="match status" value="1"/>
</dbReference>
<keyword evidence="19" id="KW-0175">Coiled coil</keyword>
<reference evidence="25" key="1">
    <citation type="journal article" date="2013" name="Nat. Genet.">
        <title>The duck genome and transcriptome provide insight into an avian influenza virus reservoir species.</title>
        <authorList>
            <person name="Huang Y."/>
            <person name="Li Y."/>
            <person name="Burt D.W."/>
            <person name="Chen H."/>
            <person name="Zhang Y."/>
            <person name="Qian W."/>
            <person name="Kim H."/>
            <person name="Gan S."/>
            <person name="Zhao Y."/>
            <person name="Li J."/>
            <person name="Yi K."/>
            <person name="Feng H."/>
            <person name="Zhu P."/>
            <person name="Li B."/>
            <person name="Liu Q."/>
            <person name="Fairley S."/>
            <person name="Magor K.E."/>
            <person name="Du Z."/>
            <person name="Hu X."/>
            <person name="Goodman L."/>
            <person name="Tafer H."/>
            <person name="Vignal A."/>
            <person name="Lee T."/>
            <person name="Kim K.W."/>
            <person name="Sheng Z."/>
            <person name="An Y."/>
            <person name="Searle S."/>
            <person name="Herrero J."/>
            <person name="Groenen M.A."/>
            <person name="Crooijmans R.P."/>
            <person name="Faraut T."/>
            <person name="Cai Q."/>
            <person name="Webster R.G."/>
            <person name="Aldridge J.R."/>
            <person name="Warren W.C."/>
            <person name="Bartschat S."/>
            <person name="Kehr S."/>
            <person name="Marz M."/>
            <person name="Stadler P.F."/>
            <person name="Smith J."/>
            <person name="Kraus R.H."/>
            <person name="Zhao Y."/>
            <person name="Ren L."/>
            <person name="Fei J."/>
            <person name="Morisson M."/>
            <person name="Kaiser P."/>
            <person name="Griffin D.K."/>
            <person name="Rao M."/>
            <person name="Pitel F."/>
            <person name="Wang J."/>
            <person name="Li N."/>
        </authorList>
    </citation>
    <scope>NUCLEOTIDE SEQUENCE [LARGE SCALE GENOMIC DNA]</scope>
</reference>
<dbReference type="GO" id="GO:0001664">
    <property type="term" value="F:G protein-coupled receptor binding"/>
    <property type="evidence" value="ECO:0007669"/>
    <property type="project" value="TreeGrafter"/>
</dbReference>
<dbReference type="SUPFAM" id="SSF56112">
    <property type="entry name" value="Protein kinase-like (PK-like)"/>
    <property type="match status" value="2"/>
</dbReference>
<keyword evidence="12" id="KW-0472">Membrane</keyword>
<evidence type="ECO:0000256" key="15">
    <source>
        <dbReference type="ARBA" id="ARBA00036224"/>
    </source>
</evidence>
<feature type="coiled-coil region" evidence="19">
    <location>
        <begin position="613"/>
        <end position="640"/>
    </location>
</feature>
<name>R0KPD2_ANAPL</name>
<evidence type="ECO:0000256" key="17">
    <source>
        <dbReference type="PIRSR" id="PIRSR600239-51"/>
    </source>
</evidence>
<evidence type="ECO:0000259" key="21">
    <source>
        <dbReference type="PROSITE" id="PS50003"/>
    </source>
</evidence>
<evidence type="ECO:0000256" key="8">
    <source>
        <dbReference type="ARBA" id="ARBA00022741"/>
    </source>
</evidence>
<keyword evidence="6" id="KW-0597">Phosphoprotein</keyword>
<keyword evidence="24" id="KW-0675">Receptor</keyword>
<dbReference type="InterPro" id="IPR000239">
    <property type="entry name" value="GPCR_kinase"/>
</dbReference>
<evidence type="ECO:0000259" key="23">
    <source>
        <dbReference type="PROSITE" id="PS50132"/>
    </source>
</evidence>
<dbReference type="InterPro" id="IPR000719">
    <property type="entry name" value="Prot_kinase_dom"/>
</dbReference>
<feature type="domain" description="PH" evidence="21">
    <location>
        <begin position="530"/>
        <end position="625"/>
    </location>
</feature>
<proteinExistence type="inferred from homology"/>
<feature type="non-terminal residue" evidence="24">
    <location>
        <position position="1"/>
    </location>
</feature>
<evidence type="ECO:0000256" key="16">
    <source>
        <dbReference type="ARBA" id="ARBA00046847"/>
    </source>
</evidence>
<feature type="domain" description="RGS" evidence="23">
    <location>
        <begin position="1"/>
        <end position="110"/>
    </location>
</feature>
<dbReference type="Pfam" id="PF00615">
    <property type="entry name" value="RGS"/>
    <property type="match status" value="1"/>
</dbReference>
<keyword evidence="3" id="KW-1003">Cell membrane</keyword>
<sequence length="660" mass="75290">GYLLFRDFALNQAEEAKPLMESRSTRSWTRRRSEPPASRSRHIFDHYIMKELLACSHPFSKSATEHVQSRLSKKQVPPDLFQPYIEEICQNLRGGIFQKFIESDKFTRFCQWKNVELNIHLTMNDFSVHRIIGRTRRWGRGATSSSRGPCRDPLSPRYAMKCLDKKRIKMKQGETLALNERIMLSLVSTGDCPFIVCMSYAFHTPDKLSFILDLMNGGDLHYHLSQHGVFSEAEMRFYAAEIILGLEHMHSRFVVYRDLKVTVPMGTHGPRRQQEAPLMSPGPVETPDPAAALGPHGQPQVPWTLPTQQEAPGHRGSRGGDTGAPLSPTPHDHRHSPFRQHKTKDKHEIDRMTLTMAIELPDSFSPELRSLLEGLLQRDVNRRLGCMGRGAQEVKEEPFFKGLDWQMVFLQKVRGTAQGWGCGGTGGTPWTPPLPPAYPPPLIPPRGEVNAADAFDIGSFDEEDTKGIKLLESDQELYRNFPLTISERWQQEVTETVFDAVNADTDKLEARKKAKNKQLGHEEDYAMGKDCIMHGYMSKLGNPFLTQWQRRYFYLFPNRGPGAGLNLSPQQSLLTMDEIDSVEETQVKERKCILLRIRGGKQFVLQCDSDPELVQWRKELRDAQRQAQQLLQRVPRMQNKPRSPVVELSKVPFIQRSASG</sequence>
<dbReference type="InterPro" id="IPR011993">
    <property type="entry name" value="PH-like_dom_sf"/>
</dbReference>
<dbReference type="PROSITE" id="PS50132">
    <property type="entry name" value="RGS"/>
    <property type="match status" value="1"/>
</dbReference>
<feature type="non-terminal residue" evidence="24">
    <location>
        <position position="660"/>
    </location>
</feature>
<dbReference type="EMBL" id="KB744435">
    <property type="protein sequence ID" value="EOA95088.1"/>
    <property type="molecule type" value="Genomic_DNA"/>
</dbReference>
<keyword evidence="4" id="KW-0963">Cytoplasm</keyword>
<dbReference type="EC" id="2.7.11.-" evidence="18"/>
<evidence type="ECO:0000256" key="11">
    <source>
        <dbReference type="ARBA" id="ARBA00023018"/>
    </source>
</evidence>
<evidence type="ECO:0000256" key="9">
    <source>
        <dbReference type="ARBA" id="ARBA00022777"/>
    </source>
</evidence>
<dbReference type="GO" id="GO:0002029">
    <property type="term" value="P:desensitization of G protein-coupled receptor signaling pathway"/>
    <property type="evidence" value="ECO:0007669"/>
    <property type="project" value="TreeGrafter"/>
</dbReference>
<evidence type="ECO:0000256" key="5">
    <source>
        <dbReference type="ARBA" id="ARBA00022527"/>
    </source>
</evidence>
<dbReference type="Gene3D" id="2.30.29.30">
    <property type="entry name" value="Pleckstrin-homology domain (PH domain)/Phosphotyrosine-binding domain (PTB)"/>
    <property type="match status" value="1"/>
</dbReference>
<keyword evidence="9 18" id="KW-0418">Kinase</keyword>
<dbReference type="GO" id="GO:0005737">
    <property type="term" value="C:cytoplasm"/>
    <property type="evidence" value="ECO:0007669"/>
    <property type="project" value="UniProtKB-SubCell"/>
</dbReference>
<organism evidence="24 25">
    <name type="scientific">Anas platyrhynchos</name>
    <name type="common">Mallard</name>
    <name type="synonym">Anas boschas</name>
    <dbReference type="NCBI Taxonomy" id="8839"/>
    <lineage>
        <taxon>Eukaryota</taxon>
        <taxon>Metazoa</taxon>
        <taxon>Chordata</taxon>
        <taxon>Craniata</taxon>
        <taxon>Vertebrata</taxon>
        <taxon>Euteleostomi</taxon>
        <taxon>Archelosauria</taxon>
        <taxon>Archosauria</taxon>
        <taxon>Dinosauria</taxon>
        <taxon>Saurischia</taxon>
        <taxon>Theropoda</taxon>
        <taxon>Coelurosauria</taxon>
        <taxon>Aves</taxon>
        <taxon>Neognathae</taxon>
        <taxon>Galloanserae</taxon>
        <taxon>Anseriformes</taxon>
        <taxon>Anatidae</taxon>
        <taxon>Anatinae</taxon>
        <taxon>Anas</taxon>
    </lineage>
</organism>
<dbReference type="GO" id="GO:0005886">
    <property type="term" value="C:plasma membrane"/>
    <property type="evidence" value="ECO:0007669"/>
    <property type="project" value="UniProtKB-SubCell"/>
</dbReference>
<dbReference type="SMART" id="SM00233">
    <property type="entry name" value="PH"/>
    <property type="match status" value="1"/>
</dbReference>
<evidence type="ECO:0000256" key="3">
    <source>
        <dbReference type="ARBA" id="ARBA00022475"/>
    </source>
</evidence>
<dbReference type="GO" id="GO:0047696">
    <property type="term" value="F:beta-adrenergic receptor kinase activity"/>
    <property type="evidence" value="ECO:0007669"/>
    <property type="project" value="UniProtKB-EC"/>
</dbReference>
<dbReference type="PROSITE" id="PS50011">
    <property type="entry name" value="PROTEIN_KINASE_DOM"/>
    <property type="match status" value="1"/>
</dbReference>
<keyword evidence="25" id="KW-1185">Reference proteome</keyword>
<evidence type="ECO:0000256" key="7">
    <source>
        <dbReference type="ARBA" id="ARBA00022679"/>
    </source>
</evidence>
<dbReference type="CDD" id="cd01240">
    <property type="entry name" value="PH_GRK2_subgroup"/>
    <property type="match status" value="1"/>
</dbReference>
<dbReference type="InterPro" id="IPR001849">
    <property type="entry name" value="PH_domain"/>
</dbReference>
<dbReference type="GO" id="GO:0005524">
    <property type="term" value="F:ATP binding"/>
    <property type="evidence" value="ECO:0007669"/>
    <property type="project" value="UniProtKB-KW"/>
</dbReference>
<evidence type="ECO:0000256" key="6">
    <source>
        <dbReference type="ARBA" id="ARBA00022553"/>
    </source>
</evidence>
<dbReference type="GO" id="GO:0098794">
    <property type="term" value="C:postsynapse"/>
    <property type="evidence" value="ECO:0007669"/>
    <property type="project" value="UniProtKB-SubCell"/>
</dbReference>
<keyword evidence="10 18" id="KW-0067">ATP-binding</keyword>
<dbReference type="SUPFAM" id="SSF48097">
    <property type="entry name" value="Regulator of G-protein signaling, RGS"/>
    <property type="match status" value="1"/>
</dbReference>
<gene>
    <name evidence="24" type="ORF">Anapl_07260</name>
</gene>
<dbReference type="Gene3D" id="1.10.287.1270">
    <property type="match status" value="1"/>
</dbReference>
<evidence type="ECO:0000256" key="4">
    <source>
        <dbReference type="ARBA" id="ARBA00022490"/>
    </source>
</evidence>
<evidence type="ECO:0000256" key="2">
    <source>
        <dbReference type="ARBA" id="ARBA00004496"/>
    </source>
</evidence>
<dbReference type="Gene3D" id="1.10.167.10">
    <property type="entry name" value="Regulator of G-protein Signalling 4, domain 2"/>
    <property type="match status" value="1"/>
</dbReference>
<keyword evidence="8 18" id="KW-0547">Nucleotide-binding</keyword>
<dbReference type="Pfam" id="PF00169">
    <property type="entry name" value="PH"/>
    <property type="match status" value="1"/>
</dbReference>
<evidence type="ECO:0000313" key="25">
    <source>
        <dbReference type="Proteomes" id="UP000296049"/>
    </source>
</evidence>
<keyword evidence="5 18" id="KW-0723">Serine/threonine-protein kinase</keyword>
<dbReference type="InterPro" id="IPR011009">
    <property type="entry name" value="Kinase-like_dom_sf"/>
</dbReference>
<dbReference type="InterPro" id="IPR016137">
    <property type="entry name" value="RGS"/>
</dbReference>
<dbReference type="Pfam" id="PF00069">
    <property type="entry name" value="Pkinase"/>
    <property type="match status" value="1"/>
</dbReference>
<dbReference type="InterPro" id="IPR044926">
    <property type="entry name" value="RGS_subdomain_2"/>
</dbReference>
<comment type="catalytic activity">
    <reaction evidence="15">
        <text>[beta-adrenergic receptor] + ATP = [beta-adrenergic receptor]-phosphate + ADP + H(+)</text>
        <dbReference type="Rhea" id="RHEA:19429"/>
        <dbReference type="Rhea" id="RHEA-COMP:11222"/>
        <dbReference type="Rhea" id="RHEA-COMP:11223"/>
        <dbReference type="ChEBI" id="CHEBI:15378"/>
        <dbReference type="ChEBI" id="CHEBI:30616"/>
        <dbReference type="ChEBI" id="CHEBI:43176"/>
        <dbReference type="ChEBI" id="CHEBI:68546"/>
        <dbReference type="ChEBI" id="CHEBI:456216"/>
        <dbReference type="EC" id="2.7.11.15"/>
    </reaction>
    <physiologicalReaction direction="left-to-right" evidence="15">
        <dbReference type="Rhea" id="RHEA:19430"/>
    </physiologicalReaction>
</comment>
<evidence type="ECO:0000256" key="10">
    <source>
        <dbReference type="ARBA" id="ARBA00022840"/>
    </source>
</evidence>
<dbReference type="Gene3D" id="3.30.200.20">
    <property type="entry name" value="Phosphorylase Kinase, domain 1"/>
    <property type="match status" value="1"/>
</dbReference>
<feature type="active site" description="Proton acceptor" evidence="17">
    <location>
        <position position="258"/>
    </location>
</feature>
<dbReference type="FunFam" id="2.30.29.30:FF:000084">
    <property type="entry name" value="G protein-coupled receptor kinase"/>
    <property type="match status" value="1"/>
</dbReference>
<dbReference type="PANTHER" id="PTHR24355:SF22">
    <property type="entry name" value="BETA-ADRENERGIC RECEPTOR KINASE 1"/>
    <property type="match status" value="1"/>
</dbReference>
<comment type="subunit">
    <text evidence="16">Interacts with the heterodimer formed by GNB1 and GNG2. Interacts with GIT1. Interacts with, and phosphorylates chemokine-stimulated CCR5. Interacts with ARRB1. Interacts with LPAR1 and LPAR2. Interacts with RALA in response to LPAR1 activation. ADRBK1 and RALA mutually inhibit each other's binding to LPAR1. Interacts with ADRB2.</text>
</comment>
<evidence type="ECO:0000256" key="14">
    <source>
        <dbReference type="ARBA" id="ARBA00034110"/>
    </source>
</evidence>
<dbReference type="AlphaFoldDB" id="R0KPD2"/>
<dbReference type="SMART" id="SM00315">
    <property type="entry name" value="RGS"/>
    <property type="match status" value="1"/>
</dbReference>
<dbReference type="PRINTS" id="PR00717">
    <property type="entry name" value="GPCRKINASE"/>
</dbReference>
<dbReference type="GO" id="GO:0004703">
    <property type="term" value="F:G protein-coupled receptor kinase activity"/>
    <property type="evidence" value="ECO:0007669"/>
    <property type="project" value="InterPro"/>
</dbReference>
<comment type="subcellular location">
    <subcellularLocation>
        <location evidence="1">Cell membrane</location>
    </subcellularLocation>
    <subcellularLocation>
        <location evidence="2">Cytoplasm</location>
    </subcellularLocation>
    <subcellularLocation>
        <location evidence="14">Postsynapse</location>
    </subcellularLocation>
    <subcellularLocation>
        <location evidence="13">Presynapse</location>
    </subcellularLocation>
</comment>
<evidence type="ECO:0000256" key="18">
    <source>
        <dbReference type="RuleBase" id="RU000308"/>
    </source>
</evidence>
<evidence type="ECO:0000313" key="24">
    <source>
        <dbReference type="EMBL" id="EOA95088.1"/>
    </source>
</evidence>
<feature type="region of interest" description="Disordered" evidence="20">
    <location>
        <begin position="265"/>
        <end position="345"/>
    </location>
</feature>
<evidence type="ECO:0000256" key="12">
    <source>
        <dbReference type="ARBA" id="ARBA00023136"/>
    </source>
</evidence>
<dbReference type="SUPFAM" id="SSF50729">
    <property type="entry name" value="PH domain-like"/>
    <property type="match status" value="1"/>
</dbReference>
<dbReference type="Gene3D" id="1.10.510.10">
    <property type="entry name" value="Transferase(Phosphotransferase) domain 1"/>
    <property type="match status" value="2"/>
</dbReference>
<accession>R0KPD2</accession>
<dbReference type="InterPro" id="IPR036305">
    <property type="entry name" value="RGS_sf"/>
</dbReference>
<evidence type="ECO:0000256" key="1">
    <source>
        <dbReference type="ARBA" id="ARBA00004236"/>
    </source>
</evidence>
<dbReference type="GO" id="GO:0002026">
    <property type="term" value="P:regulation of the force of heart contraction"/>
    <property type="evidence" value="ECO:0007669"/>
    <property type="project" value="TreeGrafter"/>
</dbReference>
<evidence type="ECO:0000256" key="13">
    <source>
        <dbReference type="ARBA" id="ARBA00034106"/>
    </source>
</evidence>
<evidence type="ECO:0000259" key="22">
    <source>
        <dbReference type="PROSITE" id="PS50011"/>
    </source>
</evidence>
<dbReference type="Proteomes" id="UP000296049">
    <property type="component" value="Unassembled WGS sequence"/>
</dbReference>
<dbReference type="SMART" id="SM00220">
    <property type="entry name" value="S_TKc"/>
    <property type="match status" value="1"/>
</dbReference>
<feature type="compositionally biased region" description="Basic residues" evidence="20">
    <location>
        <begin position="332"/>
        <end position="344"/>
    </location>
</feature>
<evidence type="ECO:0000256" key="19">
    <source>
        <dbReference type="SAM" id="Coils"/>
    </source>
</evidence>
<keyword evidence="7 18" id="KW-0808">Transferase</keyword>
<evidence type="ECO:0000256" key="20">
    <source>
        <dbReference type="SAM" id="MobiDB-lite"/>
    </source>
</evidence>
<dbReference type="GO" id="GO:0007186">
    <property type="term" value="P:G protein-coupled receptor signaling pathway"/>
    <property type="evidence" value="ECO:0007669"/>
    <property type="project" value="TreeGrafter"/>
</dbReference>
<comment type="similarity">
    <text evidence="18">Belongs to the protein kinase superfamily. AGC Ser/Thr protein kinase family. GPRK subfamily.</text>
</comment>
<dbReference type="GO" id="GO:0098793">
    <property type="term" value="C:presynapse"/>
    <property type="evidence" value="ECO:0007669"/>
    <property type="project" value="UniProtKB-SubCell"/>
</dbReference>
<feature type="domain" description="Protein kinase" evidence="22">
    <location>
        <begin position="132"/>
        <end position="400"/>
    </location>
</feature>
<protein>
    <recommendedName>
        <fullName evidence="18">G protein-coupled receptor kinase</fullName>
        <ecNumber evidence="18">2.7.11.-</ecNumber>
    </recommendedName>
</protein>
<keyword evidence="11" id="KW-0770">Synapse</keyword>